<sequence>MDLADSFAQTEFGVSWFKTLGGVNGAKQLMSTASATYFEKIWNDASRPDLIPRPGDIIIWGGSAINEWGHVAVVKTATRDGVTVIQHDGFAPPLVWVPNPNGQGGGYYSSKPAHLATLGYYGEGTGMVSGWLRPKWAKVVYTGADQRGYGPAPTKPTTPAAKPVAASLWMPGAVRSPQPGKVAVNTKLPRRVTWHITSDVDPGKQQPLFSGVATYLKNQGYCPHLTWDPVIGHIEQYYPADVGARALRMWNEDGARNIQIEILFSRGAYREGRQYGELTDTPLKGLAQIL</sequence>
<keyword evidence="3" id="KW-1185">Reference proteome</keyword>
<reference evidence="3" key="1">
    <citation type="submission" date="2017-04" db="EMBL/GenBank/DDBJ databases">
        <authorList>
            <person name="Varghese N."/>
            <person name="Submissions S."/>
        </authorList>
    </citation>
    <scope>NUCLEOTIDE SEQUENCE [LARGE SCALE GENOMIC DNA]</scope>
    <source>
        <strain evidence="3">NIO-1021</strain>
    </source>
</reference>
<protein>
    <submittedName>
        <fullName evidence="2">CHAP domain-containing protein</fullName>
    </submittedName>
</protein>
<evidence type="ECO:0000313" key="2">
    <source>
        <dbReference type="EMBL" id="SMF20763.1"/>
    </source>
</evidence>
<proteinExistence type="predicted"/>
<dbReference type="Gene3D" id="3.90.1720.10">
    <property type="entry name" value="endopeptidase domain like (from Nostoc punctiforme)"/>
    <property type="match status" value="1"/>
</dbReference>
<dbReference type="Proteomes" id="UP000192929">
    <property type="component" value="Unassembled WGS sequence"/>
</dbReference>
<dbReference type="InterPro" id="IPR007921">
    <property type="entry name" value="CHAP_dom"/>
</dbReference>
<dbReference type="Pfam" id="PF05257">
    <property type="entry name" value="CHAP"/>
    <property type="match status" value="1"/>
</dbReference>
<dbReference type="AlphaFoldDB" id="A0A1X7DT59"/>
<dbReference type="InterPro" id="IPR038765">
    <property type="entry name" value="Papain-like_cys_pep_sf"/>
</dbReference>
<accession>A0A1X7DT59</accession>
<name>A0A1X7DT59_9MICC</name>
<organism evidence="2 3">
    <name type="scientific">Kocuria marina subsp. indica</name>
    <dbReference type="NCBI Taxonomy" id="1049583"/>
    <lineage>
        <taxon>Bacteria</taxon>
        <taxon>Bacillati</taxon>
        <taxon>Actinomycetota</taxon>
        <taxon>Actinomycetes</taxon>
        <taxon>Micrococcales</taxon>
        <taxon>Micrococcaceae</taxon>
        <taxon>Kocuria</taxon>
    </lineage>
</organism>
<feature type="domain" description="Peptidase C51" evidence="1">
    <location>
        <begin position="1"/>
        <end position="122"/>
    </location>
</feature>
<evidence type="ECO:0000259" key="1">
    <source>
        <dbReference type="PROSITE" id="PS50911"/>
    </source>
</evidence>
<gene>
    <name evidence="2" type="ORF">SAMN06296028_1151</name>
</gene>
<dbReference type="EMBL" id="FXAC01000015">
    <property type="protein sequence ID" value="SMF20763.1"/>
    <property type="molecule type" value="Genomic_DNA"/>
</dbReference>
<dbReference type="SUPFAM" id="SSF54001">
    <property type="entry name" value="Cysteine proteinases"/>
    <property type="match status" value="1"/>
</dbReference>
<evidence type="ECO:0000313" key="3">
    <source>
        <dbReference type="Proteomes" id="UP000192929"/>
    </source>
</evidence>
<dbReference type="PROSITE" id="PS50911">
    <property type="entry name" value="CHAP"/>
    <property type="match status" value="1"/>
</dbReference>